<comment type="caution">
    <text evidence="1">The sequence shown here is derived from an EMBL/GenBank/DDBJ whole genome shotgun (WGS) entry which is preliminary data.</text>
</comment>
<dbReference type="Proteomes" id="UP001469553">
    <property type="component" value="Unassembled WGS sequence"/>
</dbReference>
<evidence type="ECO:0000313" key="1">
    <source>
        <dbReference type="EMBL" id="MEQ2302004.1"/>
    </source>
</evidence>
<dbReference type="EMBL" id="JAHRIP010056497">
    <property type="protein sequence ID" value="MEQ2302004.1"/>
    <property type="molecule type" value="Genomic_DNA"/>
</dbReference>
<organism evidence="1 2">
    <name type="scientific">Ameca splendens</name>
    <dbReference type="NCBI Taxonomy" id="208324"/>
    <lineage>
        <taxon>Eukaryota</taxon>
        <taxon>Metazoa</taxon>
        <taxon>Chordata</taxon>
        <taxon>Craniata</taxon>
        <taxon>Vertebrata</taxon>
        <taxon>Euteleostomi</taxon>
        <taxon>Actinopterygii</taxon>
        <taxon>Neopterygii</taxon>
        <taxon>Teleostei</taxon>
        <taxon>Neoteleostei</taxon>
        <taxon>Acanthomorphata</taxon>
        <taxon>Ovalentaria</taxon>
        <taxon>Atherinomorphae</taxon>
        <taxon>Cyprinodontiformes</taxon>
        <taxon>Goodeidae</taxon>
        <taxon>Ameca</taxon>
    </lineage>
</organism>
<evidence type="ECO:0000313" key="2">
    <source>
        <dbReference type="Proteomes" id="UP001469553"/>
    </source>
</evidence>
<protein>
    <submittedName>
        <fullName evidence="1">Uncharacterized protein</fullName>
    </submittedName>
</protein>
<accession>A0ABV0Z703</accession>
<proteinExistence type="predicted"/>
<sequence length="72" mass="8169">MERRPDGNGTENPMEAMGWRRVKARLTGGRAMNGRLQMRSLEGSLAEIYCRLDADWLAWRCTEKQLDEAGGV</sequence>
<keyword evidence="2" id="KW-1185">Reference proteome</keyword>
<name>A0ABV0Z703_9TELE</name>
<gene>
    <name evidence="1" type="ORF">AMECASPLE_001948</name>
</gene>
<reference evidence="1 2" key="1">
    <citation type="submission" date="2021-06" db="EMBL/GenBank/DDBJ databases">
        <authorList>
            <person name="Palmer J.M."/>
        </authorList>
    </citation>
    <scope>NUCLEOTIDE SEQUENCE [LARGE SCALE GENOMIC DNA]</scope>
    <source>
        <strain evidence="1 2">AS_MEX2019</strain>
        <tissue evidence="1">Muscle</tissue>
    </source>
</reference>
<feature type="non-terminal residue" evidence="1">
    <location>
        <position position="72"/>
    </location>
</feature>